<dbReference type="AlphaFoldDB" id="A0AAU9CT72"/>
<evidence type="ECO:0000256" key="2">
    <source>
        <dbReference type="ARBA" id="ARBA00002824"/>
    </source>
</evidence>
<evidence type="ECO:0000259" key="9">
    <source>
        <dbReference type="Pfam" id="PF00266"/>
    </source>
</evidence>
<reference evidence="10 11" key="1">
    <citation type="submission" date="2021-12" db="EMBL/GenBank/DDBJ databases">
        <title>Genome sequencing of bacteria with rrn-lacking chromosome and rrn-plasmid.</title>
        <authorList>
            <person name="Anda M."/>
            <person name="Iwasaki W."/>
        </authorList>
    </citation>
    <scope>NUCLEOTIDE SEQUENCE [LARGE SCALE GENOMIC DNA]</scope>
    <source>
        <strain evidence="10 11">DSM 100852</strain>
    </source>
</reference>
<evidence type="ECO:0000313" key="10">
    <source>
        <dbReference type="EMBL" id="BDD10217.1"/>
    </source>
</evidence>
<name>A0AAU9CT72_9BACT</name>
<dbReference type="RefSeq" id="WP_338391787.1">
    <property type="nucleotide sequence ID" value="NZ_AP025314.1"/>
</dbReference>
<dbReference type="GO" id="GO:0031071">
    <property type="term" value="F:cysteine desulfurase activity"/>
    <property type="evidence" value="ECO:0007669"/>
    <property type="project" value="UniProtKB-UniRule"/>
</dbReference>
<dbReference type="CDD" id="cd06453">
    <property type="entry name" value="SufS_like"/>
    <property type="match status" value="1"/>
</dbReference>
<evidence type="ECO:0000256" key="5">
    <source>
        <dbReference type="ARBA" id="ARBA00022898"/>
    </source>
</evidence>
<dbReference type="Gene3D" id="3.90.1150.10">
    <property type="entry name" value="Aspartate Aminotransferase, domain 1"/>
    <property type="match status" value="1"/>
</dbReference>
<sequence length="419" mass="46016">MAQPINDNAVTNATLDVQAIRERFPILHQEVNGKPLVYFDNAATNQKPDTVIESLDNYYRKDNSNIHRGAHTLADRATAEYEDTRKALKDFVNANEAEEIIFTRGTTEGINLVVQTYGRMVLAQGDEVIISAMEHHSNIVPWQMLCEERGAILKVIPITDEGEIIMEEYLKLLSPKTKIVATCHASNALGTVNPVEEIIAHAHKAGAKVLIDGAQSCAHLPLDVQALDVDFFVGSAHKMYGPTGTGFLYGKRELLEAMPPFMGGGEMIKEVTFEKTTYNDIPYKFEPGTPNIGDVIAFKKAVDFINETGKETIAAHEEALLAYATEKISAIKGVTIVGQATHKVGVLSFVIDNLHHFDVGMMLDAKGVAVRTGHHCTQPLMARFGLEGTVRASFAVYNTKDEVDTLIEGVERLAKLANR</sequence>
<evidence type="ECO:0000256" key="7">
    <source>
        <dbReference type="RuleBase" id="RU004504"/>
    </source>
</evidence>
<keyword evidence="4 8" id="KW-0808">Transferase</keyword>
<dbReference type="PROSITE" id="PS00595">
    <property type="entry name" value="AA_TRANSFER_CLASS_5"/>
    <property type="match status" value="1"/>
</dbReference>
<dbReference type="PANTHER" id="PTHR43586">
    <property type="entry name" value="CYSTEINE DESULFURASE"/>
    <property type="match status" value="1"/>
</dbReference>
<dbReference type="Proteomes" id="UP001348817">
    <property type="component" value="Chromosome"/>
</dbReference>
<evidence type="ECO:0000256" key="8">
    <source>
        <dbReference type="RuleBase" id="RU004506"/>
    </source>
</evidence>
<dbReference type="SUPFAM" id="SSF53383">
    <property type="entry name" value="PLP-dependent transferases"/>
    <property type="match status" value="1"/>
</dbReference>
<dbReference type="GO" id="GO:0030170">
    <property type="term" value="F:pyridoxal phosphate binding"/>
    <property type="evidence" value="ECO:0007669"/>
    <property type="project" value="UniProtKB-UniRule"/>
</dbReference>
<evidence type="ECO:0000256" key="3">
    <source>
        <dbReference type="ARBA" id="ARBA00010447"/>
    </source>
</evidence>
<dbReference type="Pfam" id="PF00266">
    <property type="entry name" value="Aminotran_5"/>
    <property type="match status" value="1"/>
</dbReference>
<comment type="function">
    <text evidence="2 8">Catalyzes the removal of elemental sulfur and selenium atoms from L-cysteine, L-cystine, L-selenocysteine, and L-selenocystine to produce L-alanine.</text>
</comment>
<dbReference type="EC" id="2.8.1.7" evidence="8"/>
<dbReference type="NCBIfam" id="TIGR01979">
    <property type="entry name" value="sufS"/>
    <property type="match status" value="1"/>
</dbReference>
<gene>
    <name evidence="10" type="primary">sufS</name>
    <name evidence="10" type="ORF">FUAX_26490</name>
</gene>
<dbReference type="InterPro" id="IPR000192">
    <property type="entry name" value="Aminotrans_V_dom"/>
</dbReference>
<proteinExistence type="inferred from homology"/>
<dbReference type="Gene3D" id="3.40.640.10">
    <property type="entry name" value="Type I PLP-dependent aspartate aminotransferase-like (Major domain)"/>
    <property type="match status" value="1"/>
</dbReference>
<evidence type="ECO:0000313" key="11">
    <source>
        <dbReference type="Proteomes" id="UP001348817"/>
    </source>
</evidence>
<comment type="similarity">
    <text evidence="3 8">Belongs to the class-V pyridoxal-phosphate-dependent aminotransferase family. Csd subfamily.</text>
</comment>
<dbReference type="EMBL" id="AP025314">
    <property type="protein sequence ID" value="BDD10217.1"/>
    <property type="molecule type" value="Genomic_DNA"/>
</dbReference>
<dbReference type="InterPro" id="IPR015422">
    <property type="entry name" value="PyrdxlP-dep_Trfase_small"/>
</dbReference>
<comment type="cofactor">
    <cofactor evidence="1 7">
        <name>pyridoxal 5'-phosphate</name>
        <dbReference type="ChEBI" id="CHEBI:597326"/>
    </cofactor>
</comment>
<dbReference type="PIRSF" id="PIRSF005572">
    <property type="entry name" value="NifS"/>
    <property type="match status" value="1"/>
</dbReference>
<protein>
    <recommendedName>
        <fullName evidence="8">Cysteine desulfurase</fullName>
        <ecNumber evidence="8">2.8.1.7</ecNumber>
    </recommendedName>
</protein>
<dbReference type="InterPro" id="IPR020578">
    <property type="entry name" value="Aminotrans_V_PyrdxlP_BS"/>
</dbReference>
<feature type="domain" description="Aminotransferase class V" evidence="9">
    <location>
        <begin position="37"/>
        <end position="406"/>
    </location>
</feature>
<dbReference type="KEGG" id="fax:FUAX_26490"/>
<evidence type="ECO:0000256" key="1">
    <source>
        <dbReference type="ARBA" id="ARBA00001933"/>
    </source>
</evidence>
<dbReference type="InterPro" id="IPR016454">
    <property type="entry name" value="Cysteine_dSase"/>
</dbReference>
<evidence type="ECO:0000256" key="6">
    <source>
        <dbReference type="ARBA" id="ARBA00050776"/>
    </source>
</evidence>
<dbReference type="InterPro" id="IPR015424">
    <property type="entry name" value="PyrdxlP-dep_Trfase"/>
</dbReference>
<dbReference type="InterPro" id="IPR015421">
    <property type="entry name" value="PyrdxlP-dep_Trfase_major"/>
</dbReference>
<dbReference type="PANTHER" id="PTHR43586:SF8">
    <property type="entry name" value="CYSTEINE DESULFURASE 1, CHLOROPLASTIC"/>
    <property type="match status" value="1"/>
</dbReference>
<dbReference type="GO" id="GO:0006534">
    <property type="term" value="P:cysteine metabolic process"/>
    <property type="evidence" value="ECO:0007669"/>
    <property type="project" value="UniProtKB-UniRule"/>
</dbReference>
<organism evidence="10 11">
    <name type="scientific">Fulvitalea axinellae</name>
    <dbReference type="NCBI Taxonomy" id="1182444"/>
    <lineage>
        <taxon>Bacteria</taxon>
        <taxon>Pseudomonadati</taxon>
        <taxon>Bacteroidota</taxon>
        <taxon>Cytophagia</taxon>
        <taxon>Cytophagales</taxon>
        <taxon>Persicobacteraceae</taxon>
        <taxon>Fulvitalea</taxon>
    </lineage>
</organism>
<accession>A0AAU9CT72</accession>
<evidence type="ECO:0000256" key="4">
    <source>
        <dbReference type="ARBA" id="ARBA00022679"/>
    </source>
</evidence>
<dbReference type="InterPro" id="IPR010970">
    <property type="entry name" value="Cys_dSase_SufS"/>
</dbReference>
<keyword evidence="11" id="KW-1185">Reference proteome</keyword>
<comment type="catalytic activity">
    <reaction evidence="6 8">
        <text>(sulfur carrier)-H + L-cysteine = (sulfur carrier)-SH + L-alanine</text>
        <dbReference type="Rhea" id="RHEA:43892"/>
        <dbReference type="Rhea" id="RHEA-COMP:14737"/>
        <dbReference type="Rhea" id="RHEA-COMP:14739"/>
        <dbReference type="ChEBI" id="CHEBI:29917"/>
        <dbReference type="ChEBI" id="CHEBI:35235"/>
        <dbReference type="ChEBI" id="CHEBI:57972"/>
        <dbReference type="ChEBI" id="CHEBI:64428"/>
        <dbReference type="EC" id="2.8.1.7"/>
    </reaction>
</comment>
<keyword evidence="5 8" id="KW-0663">Pyridoxal phosphate</keyword>